<dbReference type="EMBL" id="JBICBT010001160">
    <property type="protein sequence ID" value="KAL3080484.1"/>
    <property type="molecule type" value="Genomic_DNA"/>
</dbReference>
<organism evidence="2 3">
    <name type="scientific">Heterodera trifolii</name>
    <dbReference type="NCBI Taxonomy" id="157864"/>
    <lineage>
        <taxon>Eukaryota</taxon>
        <taxon>Metazoa</taxon>
        <taxon>Ecdysozoa</taxon>
        <taxon>Nematoda</taxon>
        <taxon>Chromadorea</taxon>
        <taxon>Rhabditida</taxon>
        <taxon>Tylenchina</taxon>
        <taxon>Tylenchomorpha</taxon>
        <taxon>Tylenchoidea</taxon>
        <taxon>Heteroderidae</taxon>
        <taxon>Heteroderinae</taxon>
        <taxon>Heterodera</taxon>
    </lineage>
</organism>
<proteinExistence type="predicted"/>
<sequence>MASLRSHLKNHHLPKLKELEQKDKAAESLKNKEADPRQPTLKRIFATSSPDVEVRWNSTYLMVSRFLENKSAIEMMPAQDAKFPCFTKPLQEVERVALSGIDEERETTDGTTNLEFTEENDDPFKAFLIEQSTSNFVFPSIPSPTPSLIDTKAKAAGQVADYLNSALFEGASAVFGVNQLI</sequence>
<accession>A0ABD2IK34</accession>
<dbReference type="AlphaFoldDB" id="A0ABD2IK34"/>
<evidence type="ECO:0000256" key="1">
    <source>
        <dbReference type="SAM" id="MobiDB-lite"/>
    </source>
</evidence>
<evidence type="ECO:0000313" key="2">
    <source>
        <dbReference type="EMBL" id="KAL3080484.1"/>
    </source>
</evidence>
<feature type="compositionally biased region" description="Basic residues" evidence="1">
    <location>
        <begin position="1"/>
        <end position="14"/>
    </location>
</feature>
<comment type="caution">
    <text evidence="2">The sequence shown here is derived from an EMBL/GenBank/DDBJ whole genome shotgun (WGS) entry which is preliminary data.</text>
</comment>
<gene>
    <name evidence="2" type="ORF">niasHT_038921</name>
</gene>
<evidence type="ECO:0000313" key="3">
    <source>
        <dbReference type="Proteomes" id="UP001620626"/>
    </source>
</evidence>
<protein>
    <submittedName>
        <fullName evidence="2">Uncharacterized protein</fullName>
    </submittedName>
</protein>
<feature type="compositionally biased region" description="Basic and acidic residues" evidence="1">
    <location>
        <begin position="15"/>
        <end position="36"/>
    </location>
</feature>
<reference evidence="2 3" key="1">
    <citation type="submission" date="2024-10" db="EMBL/GenBank/DDBJ databases">
        <authorList>
            <person name="Kim D."/>
        </authorList>
    </citation>
    <scope>NUCLEOTIDE SEQUENCE [LARGE SCALE GENOMIC DNA]</scope>
    <source>
        <strain evidence="2">BH-2024</strain>
    </source>
</reference>
<name>A0ABD2IK34_9BILA</name>
<dbReference type="Proteomes" id="UP001620626">
    <property type="component" value="Unassembled WGS sequence"/>
</dbReference>
<keyword evidence="3" id="KW-1185">Reference proteome</keyword>
<feature type="region of interest" description="Disordered" evidence="1">
    <location>
        <begin position="1"/>
        <end position="41"/>
    </location>
</feature>